<dbReference type="RefSeq" id="WP_235969531.1">
    <property type="nucleotide sequence ID" value="NZ_BJTG01000004.1"/>
</dbReference>
<gene>
    <name evidence="2" type="ORF">AMYX_17540</name>
</gene>
<feature type="transmembrane region" description="Helical" evidence="1">
    <location>
        <begin position="120"/>
        <end position="139"/>
    </location>
</feature>
<organism evidence="2 3">
    <name type="scientific">Anaeromyxobacter diazotrophicus</name>
    <dbReference type="NCBI Taxonomy" id="2590199"/>
    <lineage>
        <taxon>Bacteria</taxon>
        <taxon>Pseudomonadati</taxon>
        <taxon>Myxococcota</taxon>
        <taxon>Myxococcia</taxon>
        <taxon>Myxococcales</taxon>
        <taxon>Cystobacterineae</taxon>
        <taxon>Anaeromyxobacteraceae</taxon>
        <taxon>Anaeromyxobacter</taxon>
    </lineage>
</organism>
<proteinExistence type="predicted"/>
<accession>A0A7I9VKS6</accession>
<feature type="transmembrane region" description="Helical" evidence="1">
    <location>
        <begin position="182"/>
        <end position="201"/>
    </location>
</feature>
<reference evidence="3" key="1">
    <citation type="journal article" date="2020" name="Appl. Environ. Microbiol.">
        <title>Diazotrophic Anaeromyxobacter Isolates from Soils.</title>
        <authorList>
            <person name="Masuda Y."/>
            <person name="Yamanaka H."/>
            <person name="Xu Z.X."/>
            <person name="Shiratori Y."/>
            <person name="Aono T."/>
            <person name="Amachi S."/>
            <person name="Senoo K."/>
            <person name="Itoh H."/>
        </authorList>
    </citation>
    <scope>NUCLEOTIDE SEQUENCE [LARGE SCALE GENOMIC DNA]</scope>
    <source>
        <strain evidence="3">R267</strain>
    </source>
</reference>
<evidence type="ECO:0000313" key="2">
    <source>
        <dbReference type="EMBL" id="GEJ57013.1"/>
    </source>
</evidence>
<comment type="caution">
    <text evidence="2">The sequence shown here is derived from an EMBL/GenBank/DDBJ whole genome shotgun (WGS) entry which is preliminary data.</text>
</comment>
<evidence type="ECO:0000256" key="1">
    <source>
        <dbReference type="SAM" id="Phobius"/>
    </source>
</evidence>
<dbReference type="EMBL" id="BJTG01000004">
    <property type="protein sequence ID" value="GEJ57013.1"/>
    <property type="molecule type" value="Genomic_DNA"/>
</dbReference>
<keyword evidence="1" id="KW-0812">Transmembrane</keyword>
<keyword evidence="1" id="KW-1133">Transmembrane helix</keyword>
<sequence>MSGIFEREGRVLQSTAGWAPRALLVAAAVLVAVAGTTSLWDMTMFAPQYGDGLRLHIHSSRLEGGNRGQDLKEINLLNHYIGMHELSQESFTEFQWMPFMMGALALLFLRAAFFGTVGHLVDVAVLFLYCSLFSLWSFAHKLWAYGHELAPTAPVKVPGFMPPMFGRSQLANFEVYSYPGPGSYAFAAVALALAAALFLGLRGARTASVAHPRGASATGS</sequence>
<dbReference type="Proteomes" id="UP000503640">
    <property type="component" value="Unassembled WGS sequence"/>
</dbReference>
<dbReference type="AlphaFoldDB" id="A0A7I9VKS6"/>
<feature type="transmembrane region" description="Helical" evidence="1">
    <location>
        <begin position="21"/>
        <end position="40"/>
    </location>
</feature>
<evidence type="ECO:0000313" key="3">
    <source>
        <dbReference type="Proteomes" id="UP000503640"/>
    </source>
</evidence>
<name>A0A7I9VKS6_9BACT</name>
<feature type="transmembrane region" description="Helical" evidence="1">
    <location>
        <begin position="94"/>
        <end position="113"/>
    </location>
</feature>
<keyword evidence="1" id="KW-0472">Membrane</keyword>
<keyword evidence="3" id="KW-1185">Reference proteome</keyword>
<protein>
    <submittedName>
        <fullName evidence="2">Uncharacterized protein</fullName>
    </submittedName>
</protein>